<dbReference type="InterPro" id="IPR011006">
    <property type="entry name" value="CheY-like_superfamily"/>
</dbReference>
<gene>
    <name evidence="5" type="ORF">SAMN02745885_01200</name>
</gene>
<dbReference type="InterPro" id="IPR052048">
    <property type="entry name" value="ST_Response_Regulator"/>
</dbReference>
<dbReference type="OrthoDB" id="9790669at2"/>
<evidence type="ECO:0000256" key="1">
    <source>
        <dbReference type="ARBA" id="ARBA00018672"/>
    </source>
</evidence>
<dbReference type="AlphaFoldDB" id="A0A1T4PBY0"/>
<proteinExistence type="predicted"/>
<protein>
    <recommendedName>
        <fullName evidence="1">Stage 0 sporulation protein A homolog</fullName>
    </recommendedName>
</protein>
<dbReference type="SMART" id="SM00448">
    <property type="entry name" value="REC"/>
    <property type="match status" value="1"/>
</dbReference>
<dbReference type="GO" id="GO:0000160">
    <property type="term" value="P:phosphorelay signal transduction system"/>
    <property type="evidence" value="ECO:0007669"/>
    <property type="project" value="InterPro"/>
</dbReference>
<keyword evidence="3" id="KW-0597">Phosphoprotein</keyword>
<dbReference type="PANTHER" id="PTHR43228:SF1">
    <property type="entry name" value="TWO-COMPONENT RESPONSE REGULATOR ARR22"/>
    <property type="match status" value="1"/>
</dbReference>
<dbReference type="RefSeq" id="WP_078665282.1">
    <property type="nucleotide sequence ID" value="NZ_FUXM01000010.1"/>
</dbReference>
<organism evidence="5 6">
    <name type="scientific">Carboxydocella sporoproducens DSM 16521</name>
    <dbReference type="NCBI Taxonomy" id="1121270"/>
    <lineage>
        <taxon>Bacteria</taxon>
        <taxon>Bacillati</taxon>
        <taxon>Bacillota</taxon>
        <taxon>Clostridia</taxon>
        <taxon>Eubacteriales</taxon>
        <taxon>Clostridiales Family XVI. Incertae Sedis</taxon>
        <taxon>Carboxydocella</taxon>
    </lineage>
</organism>
<dbReference type="Gene3D" id="3.40.50.2300">
    <property type="match status" value="1"/>
</dbReference>
<dbReference type="PANTHER" id="PTHR43228">
    <property type="entry name" value="TWO-COMPONENT RESPONSE REGULATOR"/>
    <property type="match status" value="1"/>
</dbReference>
<evidence type="ECO:0000259" key="4">
    <source>
        <dbReference type="PROSITE" id="PS50110"/>
    </source>
</evidence>
<name>A0A1T4PBY0_9FIRM</name>
<dbReference type="EMBL" id="FUXM01000010">
    <property type="protein sequence ID" value="SJZ88338.1"/>
    <property type="molecule type" value="Genomic_DNA"/>
</dbReference>
<dbReference type="PROSITE" id="PS50110">
    <property type="entry name" value="RESPONSE_REGULATORY"/>
    <property type="match status" value="1"/>
</dbReference>
<evidence type="ECO:0000256" key="2">
    <source>
        <dbReference type="ARBA" id="ARBA00024867"/>
    </source>
</evidence>
<dbReference type="Pfam" id="PF00072">
    <property type="entry name" value="Response_reg"/>
    <property type="match status" value="1"/>
</dbReference>
<evidence type="ECO:0000313" key="6">
    <source>
        <dbReference type="Proteomes" id="UP000189933"/>
    </source>
</evidence>
<dbReference type="Proteomes" id="UP000189933">
    <property type="component" value="Unassembled WGS sequence"/>
</dbReference>
<keyword evidence="6" id="KW-1185">Reference proteome</keyword>
<dbReference type="InterPro" id="IPR001789">
    <property type="entry name" value="Sig_transdc_resp-reg_receiver"/>
</dbReference>
<comment type="function">
    <text evidence="2">May play the central regulatory role in sporulation. It may be an element of the effector pathway responsible for the activation of sporulation genes in response to nutritional stress. Spo0A may act in concert with spo0H (a sigma factor) to control the expression of some genes that are critical to the sporulation process.</text>
</comment>
<reference evidence="6" key="1">
    <citation type="submission" date="2017-02" db="EMBL/GenBank/DDBJ databases">
        <authorList>
            <person name="Varghese N."/>
            <person name="Submissions S."/>
        </authorList>
    </citation>
    <scope>NUCLEOTIDE SEQUENCE [LARGE SCALE GENOMIC DNA]</scope>
    <source>
        <strain evidence="6">DSM 16521</strain>
    </source>
</reference>
<sequence>MSAKILVVDDAAFMRMMIKDILTKAGYNVVAEAENGRKAVELYQLLKPDLVTMDITMPDMDGLTALKEIRKIDPKARIIICSAMGQQPMVIDAIQAGARDFVVKPFQPERVIEAVKKALL</sequence>
<accession>A0A1T4PBY0</accession>
<dbReference type="CDD" id="cd17542">
    <property type="entry name" value="REC_CheY"/>
    <property type="match status" value="1"/>
</dbReference>
<feature type="modified residue" description="4-aspartylphosphate" evidence="3">
    <location>
        <position position="54"/>
    </location>
</feature>
<feature type="domain" description="Response regulatory" evidence="4">
    <location>
        <begin position="4"/>
        <end position="119"/>
    </location>
</feature>
<evidence type="ECO:0000313" key="5">
    <source>
        <dbReference type="EMBL" id="SJZ88338.1"/>
    </source>
</evidence>
<dbReference type="SUPFAM" id="SSF52172">
    <property type="entry name" value="CheY-like"/>
    <property type="match status" value="1"/>
</dbReference>
<evidence type="ECO:0000256" key="3">
    <source>
        <dbReference type="PROSITE-ProRule" id="PRU00169"/>
    </source>
</evidence>